<keyword evidence="1" id="KW-1133">Transmembrane helix</keyword>
<reference evidence="2 3" key="1">
    <citation type="journal article" date="2019" name="Emerg. Microbes Infect.">
        <title>Comprehensive subspecies identification of 175 nontuberculous mycobacteria species based on 7547 genomic profiles.</title>
        <authorList>
            <person name="Matsumoto Y."/>
            <person name="Kinjo T."/>
            <person name="Motooka D."/>
            <person name="Nabeya D."/>
            <person name="Jung N."/>
            <person name="Uechi K."/>
            <person name="Horii T."/>
            <person name="Iida T."/>
            <person name="Fujita J."/>
            <person name="Nakamura S."/>
        </authorList>
    </citation>
    <scope>NUCLEOTIDE SEQUENCE [LARGE SCALE GENOMIC DNA]</scope>
    <source>
        <strain evidence="2 3">JCM 6367</strain>
    </source>
</reference>
<dbReference type="RefSeq" id="WP_179963887.1">
    <property type="nucleotide sequence ID" value="NZ_AP022598.1"/>
</dbReference>
<feature type="transmembrane region" description="Helical" evidence="1">
    <location>
        <begin position="267"/>
        <end position="288"/>
    </location>
</feature>
<evidence type="ECO:0000313" key="3">
    <source>
        <dbReference type="Proteomes" id="UP000466554"/>
    </source>
</evidence>
<sequence length="393" mass="41458">MSALVVVAGPPRAGVSAMVAALNRPASAYRFIEHPEPQDCPAAVLFVVSAVAPMTESDCALADLVAAQAPVTIPVLAKIDDHRDWRRVRDANLAAVRRWSVRLAGVPWVGAAAAPRLGSPQVDDVLAALDVALADPERHARAVRLAAQTRLGRLGEERDRLVRRRRQARLDEAAARRRDAQQARLALTHAARRRCAALRTELLHDAAAADRSALARFPARARHRCADVLAGVDADIAAHTRQLPSAGDPELDLGEPPTQPWRLERRLTAVLGAGFGLGVALVVTRFVAGLAPGLTAAALGAGAAVGLATTTWVVRARTLLHDRAVLAGWAGEVAAAVRAAAEERIGTGLLAAETAAVAETSADREIGRRIAAVEAELRQLTRPADPPAEVTGR</sequence>
<proteinExistence type="predicted"/>
<keyword evidence="1" id="KW-0472">Membrane</keyword>
<dbReference type="AlphaFoldDB" id="A0A7I7TYB2"/>
<keyword evidence="1" id="KW-0812">Transmembrane</keyword>
<gene>
    <name evidence="2" type="ORF">MPRF_10860</name>
</gene>
<name>A0A7I7TYB2_MYCPF</name>
<accession>A0A7I7TYB2</accession>
<feature type="transmembrane region" description="Helical" evidence="1">
    <location>
        <begin position="294"/>
        <end position="314"/>
    </location>
</feature>
<dbReference type="EMBL" id="AP022598">
    <property type="protein sequence ID" value="BBY74187.1"/>
    <property type="molecule type" value="Genomic_DNA"/>
</dbReference>
<dbReference type="Proteomes" id="UP000466554">
    <property type="component" value="Chromosome"/>
</dbReference>
<organism evidence="2 3">
    <name type="scientific">Mycolicibacterium parafortuitum</name>
    <name type="common">Mycobacterium parafortuitum</name>
    <dbReference type="NCBI Taxonomy" id="39692"/>
    <lineage>
        <taxon>Bacteria</taxon>
        <taxon>Bacillati</taxon>
        <taxon>Actinomycetota</taxon>
        <taxon>Actinomycetes</taxon>
        <taxon>Mycobacteriales</taxon>
        <taxon>Mycobacteriaceae</taxon>
        <taxon>Mycolicibacterium</taxon>
    </lineage>
</organism>
<protein>
    <submittedName>
        <fullName evidence="2">Uncharacterized protein</fullName>
    </submittedName>
</protein>
<evidence type="ECO:0000256" key="1">
    <source>
        <dbReference type="SAM" id="Phobius"/>
    </source>
</evidence>
<evidence type="ECO:0000313" key="2">
    <source>
        <dbReference type="EMBL" id="BBY74187.1"/>
    </source>
</evidence>